<evidence type="ECO:0000256" key="3">
    <source>
        <dbReference type="ARBA" id="ARBA00022989"/>
    </source>
</evidence>
<feature type="domain" description="HIG1" evidence="7">
    <location>
        <begin position="88"/>
        <end position="179"/>
    </location>
</feature>
<evidence type="ECO:0000256" key="4">
    <source>
        <dbReference type="ARBA" id="ARBA00023136"/>
    </source>
</evidence>
<sequence>MKFRSPEVEAALQKETIRGLAYGGITGLGLGWAAVLTASRRYQLIRGLTIPMKCFLVSSSGTFGAIILADRLTRSFEASLNPNQYQSDKKGELARQTRAAQTWGERTKDYMAEHRYPIVFGSWVASMGIALGIVGRSPYLSTSQKLVQARVYAQGLTVAVLLASFGLEASDATQGKGRWGWQTVKVMEDGKVVEKRVHKERYEGEDRWMDMVETEQRREKAEEEERKRLQKAS</sequence>
<dbReference type="AlphaFoldDB" id="A0A6G1G8K8"/>
<reference evidence="8 10" key="1">
    <citation type="submission" date="2020-01" db="EMBL/GenBank/DDBJ databases">
        <authorList>
            <consortium name="DOE Joint Genome Institute"/>
            <person name="Haridas S."/>
            <person name="Albert R."/>
            <person name="Binder M."/>
            <person name="Bloem J."/>
            <person name="Labutti K."/>
            <person name="Salamov A."/>
            <person name="Andreopoulos B."/>
            <person name="Baker S.E."/>
            <person name="Barry K."/>
            <person name="Bills G."/>
            <person name="Bluhm B.H."/>
            <person name="Cannon C."/>
            <person name="Castanera R."/>
            <person name="Culley D.E."/>
            <person name="Daum C."/>
            <person name="Ezra D."/>
            <person name="Gonzalez J.B."/>
            <person name="Henrissat B."/>
            <person name="Kuo A."/>
            <person name="Liang C."/>
            <person name="Lipzen A."/>
            <person name="Lutzoni F."/>
            <person name="Magnuson J."/>
            <person name="Mondo S."/>
            <person name="Nolan M."/>
            <person name="Ohm R."/>
            <person name="Pangilinan J."/>
            <person name="Park H.-J."/>
            <person name="Ramirez L."/>
            <person name="Alfaro M."/>
            <person name="Sun H."/>
            <person name="Tritt A."/>
            <person name="Yoshinaga Y."/>
            <person name="Zwiers L.-H."/>
            <person name="Turgeon B.G."/>
            <person name="Goodwin S.B."/>
            <person name="Spatafora J.W."/>
            <person name="Crous P.W."/>
            <person name="Grigoriev I.V."/>
        </authorList>
    </citation>
    <scope>NUCLEOTIDE SEQUENCE</scope>
    <source>
        <strain evidence="8 10">CBS 781.70</strain>
    </source>
</reference>
<feature type="compositionally biased region" description="Basic and acidic residues" evidence="5">
    <location>
        <begin position="213"/>
        <end position="227"/>
    </location>
</feature>
<feature type="region of interest" description="Disordered" evidence="5">
    <location>
        <begin position="213"/>
        <end position="233"/>
    </location>
</feature>
<dbReference type="Pfam" id="PF04588">
    <property type="entry name" value="HIG_1_N"/>
    <property type="match status" value="1"/>
</dbReference>
<evidence type="ECO:0000256" key="5">
    <source>
        <dbReference type="SAM" id="MobiDB-lite"/>
    </source>
</evidence>
<dbReference type="GO" id="GO:0033617">
    <property type="term" value="P:mitochondrial respiratory chain complex IV assembly"/>
    <property type="evidence" value="ECO:0007669"/>
    <property type="project" value="TreeGrafter"/>
</dbReference>
<keyword evidence="2 6" id="KW-0812">Transmembrane</keyword>
<dbReference type="EMBL" id="ML975153">
    <property type="protein sequence ID" value="KAF1814435.1"/>
    <property type="molecule type" value="Genomic_DNA"/>
</dbReference>
<evidence type="ECO:0000313" key="8">
    <source>
        <dbReference type="EMBL" id="KAF1814435.1"/>
    </source>
</evidence>
<keyword evidence="9" id="KW-1185">Reference proteome</keyword>
<feature type="transmembrane region" description="Helical" evidence="6">
    <location>
        <begin position="50"/>
        <end position="69"/>
    </location>
</feature>
<organism evidence="8">
    <name type="scientific">Eremomyces bilateralis CBS 781.70</name>
    <dbReference type="NCBI Taxonomy" id="1392243"/>
    <lineage>
        <taxon>Eukaryota</taxon>
        <taxon>Fungi</taxon>
        <taxon>Dikarya</taxon>
        <taxon>Ascomycota</taxon>
        <taxon>Pezizomycotina</taxon>
        <taxon>Dothideomycetes</taxon>
        <taxon>Dothideomycetes incertae sedis</taxon>
        <taxon>Eremomycetales</taxon>
        <taxon>Eremomycetaceae</taxon>
        <taxon>Eremomyces</taxon>
    </lineage>
</organism>
<keyword evidence="3 6" id="KW-1133">Transmembrane helix</keyword>
<dbReference type="GO" id="GO:0005739">
    <property type="term" value="C:mitochondrion"/>
    <property type="evidence" value="ECO:0007669"/>
    <property type="project" value="UniProtKB-SubCell"/>
</dbReference>
<evidence type="ECO:0000256" key="6">
    <source>
        <dbReference type="SAM" id="Phobius"/>
    </source>
</evidence>
<dbReference type="Proteomes" id="UP000504638">
    <property type="component" value="Unplaced"/>
</dbReference>
<comment type="subcellular location">
    <subcellularLocation>
        <location evidence="1">Mitochondrion</location>
    </subcellularLocation>
</comment>
<dbReference type="OrthoDB" id="1915122at2759"/>
<accession>A0A6G1G8K8</accession>
<name>A0A6G1G8K8_9PEZI</name>
<feature type="transmembrane region" description="Helical" evidence="6">
    <location>
        <begin position="20"/>
        <end position="38"/>
    </location>
</feature>
<gene>
    <name evidence="8 10" type="ORF">P152DRAFT_271354</name>
</gene>
<proteinExistence type="predicted"/>
<dbReference type="PANTHER" id="PTHR28018">
    <property type="entry name" value="RESPIRATORY SUPERCOMPLEX FACTOR 2, MITOCHONDRIAL"/>
    <property type="match status" value="1"/>
</dbReference>
<evidence type="ECO:0000256" key="2">
    <source>
        <dbReference type="ARBA" id="ARBA00022692"/>
    </source>
</evidence>
<evidence type="ECO:0000259" key="7">
    <source>
        <dbReference type="PROSITE" id="PS51503"/>
    </source>
</evidence>
<dbReference type="InterPro" id="IPR040153">
    <property type="entry name" value="Rcf2"/>
</dbReference>
<evidence type="ECO:0000256" key="1">
    <source>
        <dbReference type="ARBA" id="ARBA00004173"/>
    </source>
</evidence>
<reference evidence="10" key="2">
    <citation type="submission" date="2020-04" db="EMBL/GenBank/DDBJ databases">
        <authorList>
            <consortium name="NCBI Genome Project"/>
        </authorList>
    </citation>
    <scope>NUCLEOTIDE SEQUENCE</scope>
    <source>
        <strain evidence="10">CBS 781.70</strain>
    </source>
</reference>
<feature type="transmembrane region" description="Helical" evidence="6">
    <location>
        <begin position="116"/>
        <end position="135"/>
    </location>
</feature>
<dbReference type="RefSeq" id="XP_033536066.1">
    <property type="nucleotide sequence ID" value="XM_033674869.1"/>
</dbReference>
<dbReference type="GeneID" id="54415439"/>
<protein>
    <recommendedName>
        <fullName evidence="7">HIG1 domain-containing protein</fullName>
    </recommendedName>
</protein>
<reference evidence="10" key="3">
    <citation type="submission" date="2025-04" db="UniProtKB">
        <authorList>
            <consortium name="RefSeq"/>
        </authorList>
    </citation>
    <scope>IDENTIFICATION</scope>
    <source>
        <strain evidence="10">CBS 781.70</strain>
    </source>
</reference>
<dbReference type="InterPro" id="IPR007667">
    <property type="entry name" value="Hypoxia_induced_domain"/>
</dbReference>
<evidence type="ECO:0000313" key="9">
    <source>
        <dbReference type="Proteomes" id="UP000504638"/>
    </source>
</evidence>
<keyword evidence="4 6" id="KW-0472">Membrane</keyword>
<dbReference type="PROSITE" id="PS51503">
    <property type="entry name" value="HIG1"/>
    <property type="match status" value="1"/>
</dbReference>
<evidence type="ECO:0000313" key="10">
    <source>
        <dbReference type="RefSeq" id="XP_033536066.1"/>
    </source>
</evidence>
<dbReference type="PANTHER" id="PTHR28018:SF3">
    <property type="entry name" value="RESPIRATORY SUPERCOMPLEX FACTOR 2, MITOCHONDRIAL"/>
    <property type="match status" value="1"/>
</dbReference>